<organism evidence="1 2">
    <name type="scientific">Lichtheimia corymbifera JMRC:FSU:9682</name>
    <dbReference type="NCBI Taxonomy" id="1263082"/>
    <lineage>
        <taxon>Eukaryota</taxon>
        <taxon>Fungi</taxon>
        <taxon>Fungi incertae sedis</taxon>
        <taxon>Mucoromycota</taxon>
        <taxon>Mucoromycotina</taxon>
        <taxon>Mucoromycetes</taxon>
        <taxon>Mucorales</taxon>
        <taxon>Lichtheimiaceae</taxon>
        <taxon>Lichtheimia</taxon>
    </lineage>
</organism>
<dbReference type="EMBL" id="CBTN010000034">
    <property type="protein sequence ID" value="CDH55992.1"/>
    <property type="molecule type" value="Genomic_DNA"/>
</dbReference>
<reference evidence="1" key="1">
    <citation type="submission" date="2013-08" db="EMBL/GenBank/DDBJ databases">
        <title>Gene expansion shapes genome architecture in the human pathogen Lichtheimia corymbifera: an evolutionary genomics analysis in the ancient terrestrial Mucorales (Mucoromycotina).</title>
        <authorList>
            <person name="Schwartze V.U."/>
            <person name="Winter S."/>
            <person name="Shelest E."/>
            <person name="Marcet-Houben M."/>
            <person name="Horn F."/>
            <person name="Wehner S."/>
            <person name="Hoffmann K."/>
            <person name="Riege K."/>
            <person name="Sammeth M."/>
            <person name="Nowrousian M."/>
            <person name="Valiante V."/>
            <person name="Linde J."/>
            <person name="Jacobsen I.D."/>
            <person name="Marz M."/>
            <person name="Brakhage A.A."/>
            <person name="Gabaldon T."/>
            <person name="Bocker S."/>
            <person name="Voigt K."/>
        </authorList>
    </citation>
    <scope>NUCLEOTIDE SEQUENCE [LARGE SCALE GENOMIC DNA]</scope>
    <source>
        <strain evidence="1">FSU 9682</strain>
    </source>
</reference>
<evidence type="ECO:0000313" key="1">
    <source>
        <dbReference type="EMBL" id="CDH55992.1"/>
    </source>
</evidence>
<gene>
    <name evidence="1" type="ORF">LCOR_07084.1</name>
</gene>
<dbReference type="AlphaFoldDB" id="A0A068S2C2"/>
<name>A0A068S2C2_9FUNG</name>
<dbReference type="Proteomes" id="UP000027586">
    <property type="component" value="Unassembled WGS sequence"/>
</dbReference>
<dbReference type="OrthoDB" id="2294941at2759"/>
<dbReference type="VEuPathDB" id="FungiDB:LCOR_07084.1"/>
<comment type="caution">
    <text evidence="1">The sequence shown here is derived from an EMBL/GenBank/DDBJ whole genome shotgun (WGS) entry which is preliminary data.</text>
</comment>
<proteinExistence type="predicted"/>
<accession>A0A068S2C2</accession>
<protein>
    <submittedName>
        <fullName evidence="1">Uncharacterized protein</fullName>
    </submittedName>
</protein>
<keyword evidence="2" id="KW-1185">Reference proteome</keyword>
<evidence type="ECO:0000313" key="2">
    <source>
        <dbReference type="Proteomes" id="UP000027586"/>
    </source>
</evidence>
<sequence length="78" mass="9132">MHLIAGFRRVPYCDVSWLWAFIITLHPDGLFGSKSAGDDCVIQTDHCREQLVFWCFGVHKITTMIAKYYWLGLENFVY</sequence>